<evidence type="ECO:0000256" key="3">
    <source>
        <dbReference type="ARBA" id="ARBA00022840"/>
    </source>
</evidence>
<dbReference type="Proteomes" id="UP000229600">
    <property type="component" value="Unassembled WGS sequence"/>
</dbReference>
<dbReference type="SUPFAM" id="SSF52540">
    <property type="entry name" value="P-loop containing nucleoside triphosphate hydrolases"/>
    <property type="match status" value="2"/>
</dbReference>
<dbReference type="Gene3D" id="3.40.50.300">
    <property type="entry name" value="P-loop containing nucleotide triphosphate hydrolases"/>
    <property type="match status" value="2"/>
</dbReference>
<dbReference type="SMART" id="SM01086">
    <property type="entry name" value="ClpB_D2-small"/>
    <property type="match status" value="1"/>
</dbReference>
<dbReference type="GO" id="GO:0016887">
    <property type="term" value="F:ATP hydrolysis activity"/>
    <property type="evidence" value="ECO:0007669"/>
    <property type="project" value="InterPro"/>
</dbReference>
<dbReference type="PANTHER" id="PTHR11638:SF18">
    <property type="entry name" value="HEAT SHOCK PROTEIN 104"/>
    <property type="match status" value="1"/>
</dbReference>
<dbReference type="InterPro" id="IPR018368">
    <property type="entry name" value="ClpA/B_CS1"/>
</dbReference>
<dbReference type="CDD" id="cd19499">
    <property type="entry name" value="RecA-like_ClpB_Hsp104-like"/>
    <property type="match status" value="1"/>
</dbReference>
<dbReference type="Pfam" id="PF02861">
    <property type="entry name" value="Clp_N"/>
    <property type="match status" value="2"/>
</dbReference>
<evidence type="ECO:0000256" key="2">
    <source>
        <dbReference type="ARBA" id="ARBA00022741"/>
    </source>
</evidence>
<dbReference type="Gene3D" id="1.10.8.60">
    <property type="match status" value="2"/>
</dbReference>
<comment type="caution">
    <text evidence="8">The sequence shown here is derived from an EMBL/GenBank/DDBJ whole genome shotgun (WGS) entry which is preliminary data.</text>
</comment>
<feature type="coiled-coil region" evidence="6">
    <location>
        <begin position="472"/>
        <end position="499"/>
    </location>
</feature>
<keyword evidence="2" id="KW-0547">Nucleotide-binding</keyword>
<keyword evidence="1 5" id="KW-0677">Repeat</keyword>
<keyword evidence="6" id="KW-0175">Coiled coil</keyword>
<dbReference type="SMART" id="SM00382">
    <property type="entry name" value="AAA"/>
    <property type="match status" value="2"/>
</dbReference>
<dbReference type="EMBL" id="PCWN01000008">
    <property type="protein sequence ID" value="PIR03841.1"/>
    <property type="molecule type" value="Genomic_DNA"/>
</dbReference>
<dbReference type="PRINTS" id="PR00300">
    <property type="entry name" value="CLPPROTEASEA"/>
</dbReference>
<evidence type="ECO:0000259" key="7">
    <source>
        <dbReference type="PROSITE" id="PS51903"/>
    </source>
</evidence>
<dbReference type="InterPro" id="IPR036628">
    <property type="entry name" value="Clp_N_dom_sf"/>
</dbReference>
<sequence>MSEHNKLLDNFSAHLKNTIARAITIAEQMNHACVEPSHLLLSLSQEKGSIGYEILAKFQIDSDKLIDIFSSKLDFPITPQNLSTDQKTTTLPNLDEKSKEVLEKAMVLSYRESHTYVGTEHLLFGIISIQEPKLQAIFKDLKITKKTLKDQVNFIIQSTSAFPTIDDIHGIMDDIQELNQNGAQGHHLFERPTQKSSSSAINQYSTILTNKDHQKDIDPVIGRDKEIERIISILCRRNKNNPILLGEAGVGKTAIVEGLSKKIAEGSVPDILKNKKVLSLDLTLLIAGTIYRGEFEDRLKQIIQEVSENSNYILFIDEIHNIIGAGSNQGTMDAANILKPALARGKLRCIGATTFDEYEKYIASDPALDRRFQAIHVKEPSAEETKSILNGVKRYYENFHECHIDTDAINAAVDLSIRYVHDNYLPDKAIDLLDEACAYRRSQKKLSKIQRRQWDLLQKEESLEREKERAILKENFKKATEIKNEIEKIKNEMKKLSKQKKLGPKIQISKNDIAYVLSQKTKIDINVLLQSQWENLQRLKKELSKHILGQNQVIENIVETLIQSNLGMKNPEKPQASLLFAGPSGVGKTYLSQLLAEHLYHDRSALIRLNMSEFSESHGVSKLLGSPAGYVGFKGRNHFLEQVKRRPHSILLFDEFDKAHADVRKLLLQILDEGTLTDAQGKKITFKNAIIIITTSVGAQLFETSSIGFDNKELGTKQYSSKIQSETNDKLKEFFGAELLGRIDKICLFHPLDAQTIKGIVEIKLAEINKRLQEKFKSKVKADKQALSAIVHDAYNKHMGARNIDNVLQNILAQTLKFPLDQEKILTLTKKSDHYELI</sequence>
<dbReference type="AlphaFoldDB" id="A0A2H0N4N2"/>
<keyword evidence="8" id="KW-0378">Hydrolase</keyword>
<proteinExistence type="predicted"/>
<evidence type="ECO:0000256" key="6">
    <source>
        <dbReference type="SAM" id="Coils"/>
    </source>
</evidence>
<dbReference type="InterPro" id="IPR003593">
    <property type="entry name" value="AAA+_ATPase"/>
</dbReference>
<dbReference type="FunFam" id="3.40.50.300:FF:000010">
    <property type="entry name" value="Chaperone clpB 1, putative"/>
    <property type="match status" value="1"/>
</dbReference>
<gene>
    <name evidence="8" type="ORF">COV59_04200</name>
</gene>
<evidence type="ECO:0000256" key="5">
    <source>
        <dbReference type="PROSITE-ProRule" id="PRU01251"/>
    </source>
</evidence>
<dbReference type="InterPro" id="IPR050130">
    <property type="entry name" value="ClpA_ClpB"/>
</dbReference>
<evidence type="ECO:0000256" key="1">
    <source>
        <dbReference type="ARBA" id="ARBA00022737"/>
    </source>
</evidence>
<keyword evidence="3 8" id="KW-0067">ATP-binding</keyword>
<dbReference type="SUPFAM" id="SSF81923">
    <property type="entry name" value="Double Clp-N motif"/>
    <property type="match status" value="1"/>
</dbReference>
<keyword evidence="4" id="KW-0143">Chaperone</keyword>
<dbReference type="InterPro" id="IPR027417">
    <property type="entry name" value="P-loop_NTPase"/>
</dbReference>
<dbReference type="Pfam" id="PF10431">
    <property type="entry name" value="ClpB_D2-small"/>
    <property type="match status" value="1"/>
</dbReference>
<dbReference type="InterPro" id="IPR001270">
    <property type="entry name" value="ClpA/B"/>
</dbReference>
<dbReference type="GO" id="GO:0034605">
    <property type="term" value="P:cellular response to heat"/>
    <property type="evidence" value="ECO:0007669"/>
    <property type="project" value="TreeGrafter"/>
</dbReference>
<protein>
    <submittedName>
        <fullName evidence="8">ATP-dependent Clp protease ATP-binding subunit ClpC</fullName>
    </submittedName>
</protein>
<dbReference type="Pfam" id="PF07724">
    <property type="entry name" value="AAA_2"/>
    <property type="match status" value="1"/>
</dbReference>
<dbReference type="PANTHER" id="PTHR11638">
    <property type="entry name" value="ATP-DEPENDENT CLP PROTEASE"/>
    <property type="match status" value="1"/>
</dbReference>
<dbReference type="PROSITE" id="PS51903">
    <property type="entry name" value="CLP_R"/>
    <property type="match status" value="1"/>
</dbReference>
<reference evidence="8 9" key="1">
    <citation type="submission" date="2017-09" db="EMBL/GenBank/DDBJ databases">
        <title>Depth-based differentiation of microbial function through sediment-hosted aquifers and enrichment of novel symbionts in the deep terrestrial subsurface.</title>
        <authorList>
            <person name="Probst A.J."/>
            <person name="Ladd B."/>
            <person name="Jarett J.K."/>
            <person name="Geller-Mcgrath D.E."/>
            <person name="Sieber C.M."/>
            <person name="Emerson J.B."/>
            <person name="Anantharaman K."/>
            <person name="Thomas B.C."/>
            <person name="Malmstrom R."/>
            <person name="Stieglmeier M."/>
            <person name="Klingl A."/>
            <person name="Woyke T."/>
            <person name="Ryan C.M."/>
            <person name="Banfield J.F."/>
        </authorList>
    </citation>
    <scope>NUCLEOTIDE SEQUENCE [LARGE SCALE GENOMIC DNA]</scope>
    <source>
        <strain evidence="8">CG11_big_fil_rev_8_21_14_0_20_39_34</strain>
    </source>
</reference>
<dbReference type="InterPro" id="IPR041546">
    <property type="entry name" value="ClpA/ClpB_AAA_lid"/>
</dbReference>
<dbReference type="CDD" id="cd00009">
    <property type="entry name" value="AAA"/>
    <property type="match status" value="1"/>
</dbReference>
<dbReference type="Gene3D" id="4.10.860.10">
    <property type="entry name" value="UVR domain"/>
    <property type="match status" value="1"/>
</dbReference>
<dbReference type="GO" id="GO:0006508">
    <property type="term" value="P:proteolysis"/>
    <property type="evidence" value="ECO:0007669"/>
    <property type="project" value="UniProtKB-KW"/>
</dbReference>
<dbReference type="Pfam" id="PF17871">
    <property type="entry name" value="AAA_lid_9"/>
    <property type="match status" value="1"/>
</dbReference>
<dbReference type="GO" id="GO:0005524">
    <property type="term" value="F:ATP binding"/>
    <property type="evidence" value="ECO:0007669"/>
    <property type="project" value="UniProtKB-KW"/>
</dbReference>
<keyword evidence="8" id="KW-0645">Protease</keyword>
<dbReference type="Gene3D" id="1.10.1780.10">
    <property type="entry name" value="Clp, N-terminal domain"/>
    <property type="match status" value="1"/>
</dbReference>
<evidence type="ECO:0000313" key="8">
    <source>
        <dbReference type="EMBL" id="PIR03841.1"/>
    </source>
</evidence>
<name>A0A2H0N4N2_9BACT</name>
<organism evidence="8 9">
    <name type="scientific">Candidatus Magasanikbacteria bacterium CG11_big_fil_rev_8_21_14_0_20_39_34</name>
    <dbReference type="NCBI Taxonomy" id="1974653"/>
    <lineage>
        <taxon>Bacteria</taxon>
        <taxon>Candidatus Magasanikiibacteriota</taxon>
    </lineage>
</organism>
<dbReference type="GO" id="GO:0008233">
    <property type="term" value="F:peptidase activity"/>
    <property type="evidence" value="ECO:0007669"/>
    <property type="project" value="UniProtKB-KW"/>
</dbReference>
<evidence type="ECO:0000313" key="9">
    <source>
        <dbReference type="Proteomes" id="UP000229600"/>
    </source>
</evidence>
<evidence type="ECO:0000256" key="4">
    <source>
        <dbReference type="ARBA" id="ARBA00023186"/>
    </source>
</evidence>
<dbReference type="Pfam" id="PF00004">
    <property type="entry name" value="AAA"/>
    <property type="match status" value="1"/>
</dbReference>
<dbReference type="InterPro" id="IPR003959">
    <property type="entry name" value="ATPase_AAA_core"/>
</dbReference>
<dbReference type="PROSITE" id="PS00870">
    <property type="entry name" value="CLPAB_1"/>
    <property type="match status" value="1"/>
</dbReference>
<dbReference type="InterPro" id="IPR019489">
    <property type="entry name" value="Clp_ATPase_C"/>
</dbReference>
<feature type="domain" description="Clp R" evidence="7">
    <location>
        <begin position="8"/>
        <end position="158"/>
    </location>
</feature>
<dbReference type="GO" id="GO:0005737">
    <property type="term" value="C:cytoplasm"/>
    <property type="evidence" value="ECO:0007669"/>
    <property type="project" value="TreeGrafter"/>
</dbReference>
<accession>A0A2H0N4N2</accession>
<dbReference type="InterPro" id="IPR004176">
    <property type="entry name" value="Clp_R_N"/>
</dbReference>